<proteinExistence type="predicted"/>
<accession>A0ABU0TMC2</accession>
<comment type="caution">
    <text evidence="2">The sequence shown here is derived from an EMBL/GenBank/DDBJ whole genome shotgun (WGS) entry which is preliminary data.</text>
</comment>
<keyword evidence="1" id="KW-0472">Membrane</keyword>
<name>A0ABU0TMC2_9FLAO</name>
<evidence type="ECO:0000313" key="3">
    <source>
        <dbReference type="Proteomes" id="UP001225072"/>
    </source>
</evidence>
<evidence type="ECO:0000256" key="1">
    <source>
        <dbReference type="SAM" id="Phobius"/>
    </source>
</evidence>
<protein>
    <submittedName>
        <fullName evidence="2">Uncharacterized protein</fullName>
    </submittedName>
</protein>
<reference evidence="2 3" key="1">
    <citation type="submission" date="2023-07" db="EMBL/GenBank/DDBJ databases">
        <title>Functional and genomic diversity of the sorghum phyllosphere microbiome.</title>
        <authorList>
            <person name="Shade A."/>
        </authorList>
    </citation>
    <scope>NUCLEOTIDE SEQUENCE [LARGE SCALE GENOMIC DNA]</scope>
    <source>
        <strain evidence="2 3">SORGH_AS_1064</strain>
    </source>
</reference>
<organism evidence="2 3">
    <name type="scientific">Chryseobacterium camelliae</name>
    <dbReference type="NCBI Taxonomy" id="1265445"/>
    <lineage>
        <taxon>Bacteria</taxon>
        <taxon>Pseudomonadati</taxon>
        <taxon>Bacteroidota</taxon>
        <taxon>Flavobacteriia</taxon>
        <taxon>Flavobacteriales</taxon>
        <taxon>Weeksellaceae</taxon>
        <taxon>Chryseobacterium group</taxon>
        <taxon>Chryseobacterium</taxon>
    </lineage>
</organism>
<evidence type="ECO:0000313" key="2">
    <source>
        <dbReference type="EMBL" id="MDQ1098190.1"/>
    </source>
</evidence>
<keyword evidence="1" id="KW-0812">Transmembrane</keyword>
<dbReference type="RefSeq" id="WP_307452282.1">
    <property type="nucleotide sequence ID" value="NZ_JAUTAL010000001.1"/>
</dbReference>
<feature type="transmembrane region" description="Helical" evidence="1">
    <location>
        <begin position="56"/>
        <end position="75"/>
    </location>
</feature>
<keyword evidence="3" id="KW-1185">Reference proteome</keyword>
<dbReference type="EMBL" id="JAUTAL010000001">
    <property type="protein sequence ID" value="MDQ1098190.1"/>
    <property type="molecule type" value="Genomic_DNA"/>
</dbReference>
<gene>
    <name evidence="2" type="ORF">QE404_003337</name>
</gene>
<feature type="transmembrane region" description="Helical" evidence="1">
    <location>
        <begin position="12"/>
        <end position="44"/>
    </location>
</feature>
<keyword evidence="1" id="KW-1133">Transmembrane helix</keyword>
<dbReference type="Proteomes" id="UP001225072">
    <property type="component" value="Unassembled WGS sequence"/>
</dbReference>
<sequence length="80" mass="8752">MKILTLLEVNNLGLGGFIIMIILAILFVALVVSLIITLIVKLIYESGNNRTFSKKQFIQTMLICLLVFGLISGYICGGGF</sequence>